<dbReference type="Pfam" id="PF01553">
    <property type="entry name" value="Acyltransferase"/>
    <property type="match status" value="1"/>
</dbReference>
<keyword evidence="3 5" id="KW-0012">Acyltransferase</keyword>
<evidence type="ECO:0000313" key="6">
    <source>
        <dbReference type="Proteomes" id="UP001302429"/>
    </source>
</evidence>
<dbReference type="EMBL" id="CP136594">
    <property type="protein sequence ID" value="WOE75862.1"/>
    <property type="molecule type" value="Genomic_DNA"/>
</dbReference>
<dbReference type="GO" id="GO:0003841">
    <property type="term" value="F:1-acylglycerol-3-phosphate O-acyltransferase activity"/>
    <property type="evidence" value="ECO:0007669"/>
    <property type="project" value="TreeGrafter"/>
</dbReference>
<accession>A0AA97F9R3</accession>
<evidence type="ECO:0000313" key="5">
    <source>
        <dbReference type="EMBL" id="WOE75862.1"/>
    </source>
</evidence>
<dbReference type="KEGG" id="acoa:RB602_03870"/>
<proteinExistence type="predicted"/>
<keyword evidence="2" id="KW-0808">Transferase</keyword>
<dbReference type="RefSeq" id="WP_317083119.1">
    <property type="nucleotide sequence ID" value="NZ_CP136594.1"/>
</dbReference>
<organism evidence="5 6">
    <name type="scientific">Alterisphingorhabdus coralli</name>
    <dbReference type="NCBI Taxonomy" id="3071408"/>
    <lineage>
        <taxon>Bacteria</taxon>
        <taxon>Pseudomonadati</taxon>
        <taxon>Pseudomonadota</taxon>
        <taxon>Alphaproteobacteria</taxon>
        <taxon>Sphingomonadales</taxon>
        <taxon>Sphingomonadaceae</taxon>
        <taxon>Alterisphingorhabdus (ex Yan et al. 2024)</taxon>
    </lineage>
</organism>
<dbReference type="AlphaFoldDB" id="A0AA97F9R3"/>
<reference evidence="5 6" key="1">
    <citation type="submission" date="2023-10" db="EMBL/GenBank/DDBJ databases">
        <title>Complete genome sequence of a Sphingomonadaceae bacterium.</title>
        <authorList>
            <person name="Yan C."/>
        </authorList>
    </citation>
    <scope>NUCLEOTIDE SEQUENCE [LARGE SCALE GENOMIC DNA]</scope>
    <source>
        <strain evidence="5 6">SCSIO 66989</strain>
    </source>
</reference>
<evidence type="ECO:0000256" key="1">
    <source>
        <dbReference type="ARBA" id="ARBA00005189"/>
    </source>
</evidence>
<evidence type="ECO:0000256" key="2">
    <source>
        <dbReference type="ARBA" id="ARBA00022679"/>
    </source>
</evidence>
<gene>
    <name evidence="5" type="ORF">RB602_03870</name>
</gene>
<dbReference type="SUPFAM" id="SSF69593">
    <property type="entry name" value="Glycerol-3-phosphate (1)-acyltransferase"/>
    <property type="match status" value="1"/>
</dbReference>
<dbReference type="SMART" id="SM00563">
    <property type="entry name" value="PlsC"/>
    <property type="match status" value="1"/>
</dbReference>
<evidence type="ECO:0000259" key="4">
    <source>
        <dbReference type="SMART" id="SM00563"/>
    </source>
</evidence>
<dbReference type="GO" id="GO:0006654">
    <property type="term" value="P:phosphatidic acid biosynthetic process"/>
    <property type="evidence" value="ECO:0007669"/>
    <property type="project" value="TreeGrafter"/>
</dbReference>
<protein>
    <submittedName>
        <fullName evidence="5">1-acyl-sn-glycerol-3-phosphate acyltransferase</fullName>
    </submittedName>
</protein>
<evidence type="ECO:0000256" key="3">
    <source>
        <dbReference type="ARBA" id="ARBA00023315"/>
    </source>
</evidence>
<dbReference type="PANTHER" id="PTHR10434:SF9">
    <property type="entry name" value="PHOSPHOLIPID_GLYCEROL ACYLTRANSFERASE DOMAIN-CONTAINING PROTEIN"/>
    <property type="match status" value="1"/>
</dbReference>
<sequence length="218" mass="24227">MSQNGMEVAIAKAAADFTVPGEPPMGWLARMVFRLLVFIYRQHKFTPIGEAPEFRKFIIIAVPHTSNWDFPNYVGLTREMGLRTQFMAKASLFKWPMGTFMRQVGGVPVDRDAAKDMVQQMAEEFAARDDFILTIAPEGTRSAATRWRTGFYHIAMAAKVPIVCGFMDYNTRRAGLGPVIHATGDYEADMAPAFAFYEGMIGRRGEGLKGDAGKDMPG</sequence>
<keyword evidence="6" id="KW-1185">Reference proteome</keyword>
<dbReference type="InterPro" id="IPR002123">
    <property type="entry name" value="Plipid/glycerol_acylTrfase"/>
</dbReference>
<name>A0AA97F9R3_9SPHN</name>
<comment type="pathway">
    <text evidence="1">Lipid metabolism.</text>
</comment>
<dbReference type="Proteomes" id="UP001302429">
    <property type="component" value="Chromosome"/>
</dbReference>
<dbReference type="PANTHER" id="PTHR10434">
    <property type="entry name" value="1-ACYL-SN-GLYCEROL-3-PHOSPHATE ACYLTRANSFERASE"/>
    <property type="match status" value="1"/>
</dbReference>
<feature type="domain" description="Phospholipid/glycerol acyltransferase" evidence="4">
    <location>
        <begin position="58"/>
        <end position="167"/>
    </location>
</feature>